<evidence type="ECO:0000313" key="2">
    <source>
        <dbReference type="Proteomes" id="UP000789759"/>
    </source>
</evidence>
<dbReference type="Proteomes" id="UP000789759">
    <property type="component" value="Unassembled WGS sequence"/>
</dbReference>
<reference evidence="1" key="1">
    <citation type="submission" date="2021-06" db="EMBL/GenBank/DDBJ databases">
        <authorList>
            <person name="Kallberg Y."/>
            <person name="Tangrot J."/>
            <person name="Rosling A."/>
        </authorList>
    </citation>
    <scope>NUCLEOTIDE SEQUENCE</scope>
    <source>
        <strain evidence="1">FL966</strain>
    </source>
</reference>
<protein>
    <submittedName>
        <fullName evidence="1">3877_t:CDS:1</fullName>
    </submittedName>
</protein>
<gene>
    <name evidence="1" type="ORF">CPELLU_LOCUS17064</name>
</gene>
<dbReference type="EMBL" id="CAJVQA010027457">
    <property type="protein sequence ID" value="CAG8791887.1"/>
    <property type="molecule type" value="Genomic_DNA"/>
</dbReference>
<name>A0A9N9JPZ1_9GLOM</name>
<proteinExistence type="predicted"/>
<feature type="non-terminal residue" evidence="1">
    <location>
        <position position="68"/>
    </location>
</feature>
<keyword evidence="2" id="KW-1185">Reference proteome</keyword>
<evidence type="ECO:0000313" key="1">
    <source>
        <dbReference type="EMBL" id="CAG8791887.1"/>
    </source>
</evidence>
<comment type="caution">
    <text evidence="1">The sequence shown here is derived from an EMBL/GenBank/DDBJ whole genome shotgun (WGS) entry which is preliminary data.</text>
</comment>
<dbReference type="AlphaFoldDB" id="A0A9N9JPZ1"/>
<sequence length="68" mass="7507">VVIKGLMAQGEYCLYLILLDSQDECSYLIPPGLQGKCSYLISPDPFATYNKQAGSITQNESLYLILSD</sequence>
<accession>A0A9N9JPZ1</accession>
<organism evidence="1 2">
    <name type="scientific">Cetraspora pellucida</name>
    <dbReference type="NCBI Taxonomy" id="1433469"/>
    <lineage>
        <taxon>Eukaryota</taxon>
        <taxon>Fungi</taxon>
        <taxon>Fungi incertae sedis</taxon>
        <taxon>Mucoromycota</taxon>
        <taxon>Glomeromycotina</taxon>
        <taxon>Glomeromycetes</taxon>
        <taxon>Diversisporales</taxon>
        <taxon>Gigasporaceae</taxon>
        <taxon>Cetraspora</taxon>
    </lineage>
</organism>